<dbReference type="InterPro" id="IPR014710">
    <property type="entry name" value="RmlC-like_jellyroll"/>
</dbReference>
<dbReference type="EC" id="2.7.7.13" evidence="2"/>
<keyword evidence="4 12" id="KW-0548">Nucleotidyltransferase</keyword>
<dbReference type="InterPro" id="IPR049577">
    <property type="entry name" value="GMPP_N"/>
</dbReference>
<dbReference type="GO" id="GO:0000271">
    <property type="term" value="P:polysaccharide biosynthetic process"/>
    <property type="evidence" value="ECO:0007669"/>
    <property type="project" value="InterPro"/>
</dbReference>
<organism evidence="12 13">
    <name type="scientific">Pseudobacteroides cellulosolvens ATCC 35603 = DSM 2933</name>
    <dbReference type="NCBI Taxonomy" id="398512"/>
    <lineage>
        <taxon>Bacteria</taxon>
        <taxon>Bacillati</taxon>
        <taxon>Bacillota</taxon>
        <taxon>Clostridia</taxon>
        <taxon>Eubacteriales</taxon>
        <taxon>Oscillospiraceae</taxon>
        <taxon>Pseudobacteroides</taxon>
    </lineage>
</organism>
<comment type="similarity">
    <text evidence="1 8">Belongs to the mannose-6-phosphate isomerase type 2 family.</text>
</comment>
<dbReference type="OrthoDB" id="9806359at2"/>
<keyword evidence="5" id="KW-0547">Nucleotide-binding</keyword>
<keyword evidence="13" id="KW-1185">Reference proteome</keyword>
<dbReference type="Pfam" id="PF00483">
    <property type="entry name" value="NTP_transferase"/>
    <property type="match status" value="1"/>
</dbReference>
<evidence type="ECO:0000256" key="5">
    <source>
        <dbReference type="ARBA" id="ARBA00022741"/>
    </source>
</evidence>
<feature type="domain" description="Mannose-6-phosphate isomerase type II C-terminal" evidence="10">
    <location>
        <begin position="340"/>
        <end position="455"/>
    </location>
</feature>
<dbReference type="GO" id="GO:0005525">
    <property type="term" value="F:GTP binding"/>
    <property type="evidence" value="ECO:0007669"/>
    <property type="project" value="UniProtKB-KW"/>
</dbReference>
<accession>A0A0L6JLE8</accession>
<evidence type="ECO:0000256" key="8">
    <source>
        <dbReference type="RuleBase" id="RU004190"/>
    </source>
</evidence>
<dbReference type="SUPFAM" id="SSF51182">
    <property type="entry name" value="RmlC-like cupins"/>
    <property type="match status" value="1"/>
</dbReference>
<feature type="domain" description="MannoseP isomerase/GMP-like beta-helix" evidence="11">
    <location>
        <begin position="288"/>
        <end position="338"/>
    </location>
</feature>
<dbReference type="GO" id="GO:0004475">
    <property type="term" value="F:mannose-1-phosphate guanylyltransferase (GTP) activity"/>
    <property type="evidence" value="ECO:0007669"/>
    <property type="project" value="UniProtKB-EC"/>
</dbReference>
<gene>
    <name evidence="12" type="ORF">Bccel_1845</name>
</gene>
<evidence type="ECO:0000256" key="6">
    <source>
        <dbReference type="ARBA" id="ARBA00023134"/>
    </source>
</evidence>
<dbReference type="GO" id="GO:0016853">
    <property type="term" value="F:isomerase activity"/>
    <property type="evidence" value="ECO:0007669"/>
    <property type="project" value="UniProtKB-KW"/>
</dbReference>
<protein>
    <recommendedName>
        <fullName evidence="2">mannose-1-phosphate guanylyltransferase</fullName>
        <ecNumber evidence="2">2.7.7.13</ecNumber>
    </recommendedName>
</protein>
<dbReference type="NCBIfam" id="TIGR01479">
    <property type="entry name" value="GMP_PMI"/>
    <property type="match status" value="1"/>
</dbReference>
<keyword evidence="3 12" id="KW-0808">Transferase</keyword>
<dbReference type="InterPro" id="IPR051161">
    <property type="entry name" value="Mannose-6P_isomerase_type2"/>
</dbReference>
<comment type="catalytic activity">
    <reaction evidence="7">
        <text>alpha-D-mannose 1-phosphate + GTP + H(+) = GDP-alpha-D-mannose + diphosphate</text>
        <dbReference type="Rhea" id="RHEA:15229"/>
        <dbReference type="ChEBI" id="CHEBI:15378"/>
        <dbReference type="ChEBI" id="CHEBI:33019"/>
        <dbReference type="ChEBI" id="CHEBI:37565"/>
        <dbReference type="ChEBI" id="CHEBI:57527"/>
        <dbReference type="ChEBI" id="CHEBI:58409"/>
        <dbReference type="EC" id="2.7.7.13"/>
    </reaction>
</comment>
<dbReference type="STRING" id="398512.Bccel_1845"/>
<keyword evidence="6" id="KW-0342">GTP-binding</keyword>
<dbReference type="InterPro" id="IPR054566">
    <property type="entry name" value="ManC/GMP-like_b-helix"/>
</dbReference>
<evidence type="ECO:0000313" key="12">
    <source>
        <dbReference type="EMBL" id="KNY26580.1"/>
    </source>
</evidence>
<dbReference type="Gene3D" id="2.60.120.10">
    <property type="entry name" value="Jelly Rolls"/>
    <property type="match status" value="1"/>
</dbReference>
<feature type="domain" description="Nucleotidyl transferase" evidence="9">
    <location>
        <begin position="3"/>
        <end position="278"/>
    </location>
</feature>
<evidence type="ECO:0000256" key="4">
    <source>
        <dbReference type="ARBA" id="ARBA00022695"/>
    </source>
</evidence>
<dbReference type="EMBL" id="LGTC01000001">
    <property type="protein sequence ID" value="KNY26580.1"/>
    <property type="molecule type" value="Genomic_DNA"/>
</dbReference>
<dbReference type="InterPro" id="IPR011051">
    <property type="entry name" value="RmlC_Cupin_sf"/>
</dbReference>
<evidence type="ECO:0000313" key="13">
    <source>
        <dbReference type="Proteomes" id="UP000036923"/>
    </source>
</evidence>
<evidence type="ECO:0000256" key="3">
    <source>
        <dbReference type="ARBA" id="ARBA00022679"/>
    </source>
</evidence>
<dbReference type="InterPro" id="IPR029044">
    <property type="entry name" value="Nucleotide-diphossugar_trans"/>
</dbReference>
<dbReference type="RefSeq" id="WP_036937999.1">
    <property type="nucleotide sequence ID" value="NZ_JQKC01000006.1"/>
</dbReference>
<evidence type="ECO:0000256" key="2">
    <source>
        <dbReference type="ARBA" id="ARBA00012387"/>
    </source>
</evidence>
<dbReference type="Pfam" id="PF01050">
    <property type="entry name" value="MannoseP_isomer"/>
    <property type="match status" value="1"/>
</dbReference>
<comment type="caution">
    <text evidence="12">The sequence shown here is derived from an EMBL/GenBank/DDBJ whole genome shotgun (WGS) entry which is preliminary data.</text>
</comment>
<evidence type="ECO:0000256" key="1">
    <source>
        <dbReference type="ARBA" id="ARBA00006115"/>
    </source>
</evidence>
<evidence type="ECO:0000256" key="7">
    <source>
        <dbReference type="ARBA" id="ARBA00047343"/>
    </source>
</evidence>
<dbReference type="InterPro" id="IPR001538">
    <property type="entry name" value="Man6P_isomerase-2_C"/>
</dbReference>
<dbReference type="Pfam" id="PF22640">
    <property type="entry name" value="ManC_GMP_beta-helix"/>
    <property type="match status" value="1"/>
</dbReference>
<dbReference type="eggNOG" id="COG0836">
    <property type="taxonomic scope" value="Bacteria"/>
</dbReference>
<evidence type="ECO:0000259" key="9">
    <source>
        <dbReference type="Pfam" id="PF00483"/>
    </source>
</evidence>
<dbReference type="InterPro" id="IPR006375">
    <property type="entry name" value="Man1P_GuaTrfase/Man6P_Isoase"/>
</dbReference>
<dbReference type="eggNOG" id="COG0662">
    <property type="taxonomic scope" value="Bacteria"/>
</dbReference>
<dbReference type="AlphaFoldDB" id="A0A0L6JLE8"/>
<dbReference type="PANTHER" id="PTHR46390">
    <property type="entry name" value="MANNOSE-1-PHOSPHATE GUANYLYLTRANSFERASE"/>
    <property type="match status" value="1"/>
</dbReference>
<keyword evidence="12" id="KW-0413">Isomerase</keyword>
<dbReference type="SUPFAM" id="SSF53448">
    <property type="entry name" value="Nucleotide-diphospho-sugar transferases"/>
    <property type="match status" value="1"/>
</dbReference>
<dbReference type="FunFam" id="2.60.120.10:FF:000032">
    <property type="entry name" value="Mannose-1-phosphate guanylyltransferase/mannose-6-phosphate isomerase"/>
    <property type="match status" value="1"/>
</dbReference>
<proteinExistence type="inferred from homology"/>
<dbReference type="PATRIC" id="fig|398512.5.peg.1921"/>
<dbReference type="PANTHER" id="PTHR46390:SF1">
    <property type="entry name" value="MANNOSE-1-PHOSPHATE GUANYLYLTRANSFERASE"/>
    <property type="match status" value="1"/>
</dbReference>
<sequence>MKIIILAGGGGTRLYPLSRSNFPKQFLSIDSDISLLAKTINRYRLIVDPKDILIVSNQKYLFHIKEELAKCNAEDCHIISEPCPRNTAPAIALAVKYCMDKFSSTGKEQFFIAPADHLIDPEEDFALRVLECMDYTRDGKIVTIGVKPTKPETGYGYIKASEKYKNGFEVESFVEKPSIDKATEYLEKGSYYWNAGMYSFTLSTFLEELKQHHVQLYEYLSTKSYELFIKDFEKLKSISIDYAVAEKSSRIVTVPLDIYWNDVGSWDSLYDYMDKDTDGNVQLGDCKSIDCKNSLLMSNQRLVAAVGLEDTIVIETDDVIMVAKKGESQRVKEVYESLKDRSEAHEHTTAHRPWGSYTILSQGEKFKVKLITVNPGQALSLQLHNHRSEHWVVTSGQASVIIGCDDERVIHKNESIYVPKGTKHRLMNKSDSLLTIIEVQNGDYVGEDDIVRFDDVYGRLESAC</sequence>
<dbReference type="Proteomes" id="UP000036923">
    <property type="component" value="Unassembled WGS sequence"/>
</dbReference>
<evidence type="ECO:0000259" key="10">
    <source>
        <dbReference type="Pfam" id="PF01050"/>
    </source>
</evidence>
<name>A0A0L6JLE8_9FIRM</name>
<evidence type="ECO:0000259" key="11">
    <source>
        <dbReference type="Pfam" id="PF22640"/>
    </source>
</evidence>
<dbReference type="InterPro" id="IPR005835">
    <property type="entry name" value="NTP_transferase_dom"/>
</dbReference>
<reference evidence="13" key="1">
    <citation type="submission" date="2015-07" db="EMBL/GenBank/DDBJ databases">
        <title>Near-Complete Genome Sequence of the Cellulolytic Bacterium Bacteroides (Pseudobacteroides) cellulosolvens ATCC 35603.</title>
        <authorList>
            <person name="Dassa B."/>
            <person name="Utturkar S.M."/>
            <person name="Klingeman D.M."/>
            <person name="Hurt R.A."/>
            <person name="Keller M."/>
            <person name="Xu J."/>
            <person name="Reddy Y.H.K."/>
            <person name="Borovok I."/>
            <person name="Grinberg I.R."/>
            <person name="Lamed R."/>
            <person name="Zhivin O."/>
            <person name="Bayer E.A."/>
            <person name="Brown S.D."/>
        </authorList>
    </citation>
    <scope>NUCLEOTIDE SEQUENCE [LARGE SCALE GENOMIC DNA]</scope>
    <source>
        <strain evidence="13">DSM 2933</strain>
    </source>
</reference>
<dbReference type="CDD" id="cd02509">
    <property type="entry name" value="GDP-M1P_Guanylyltransferase"/>
    <property type="match status" value="1"/>
</dbReference>
<dbReference type="GO" id="GO:0009298">
    <property type="term" value="P:GDP-mannose biosynthetic process"/>
    <property type="evidence" value="ECO:0007669"/>
    <property type="project" value="TreeGrafter"/>
</dbReference>
<dbReference type="CDD" id="cd02213">
    <property type="entry name" value="cupin_PMI_typeII_C"/>
    <property type="match status" value="1"/>
</dbReference>
<dbReference type="Gene3D" id="3.90.550.10">
    <property type="entry name" value="Spore Coat Polysaccharide Biosynthesis Protein SpsA, Chain A"/>
    <property type="match status" value="1"/>
</dbReference>
<dbReference type="FunFam" id="3.90.550.10:FF:000046">
    <property type="entry name" value="Mannose-1-phosphate guanylyltransferase (GDP)"/>
    <property type="match status" value="1"/>
</dbReference>